<evidence type="ECO:0000313" key="2">
    <source>
        <dbReference type="Proteomes" id="UP000010959"/>
    </source>
</evidence>
<evidence type="ECO:0000313" key="1">
    <source>
        <dbReference type="EMBL" id="ELP34848.1"/>
    </source>
</evidence>
<sequence>MSGLKRAHSESLQLPQPSCRVFPSRNITTKWHRVPACDCAEHRLKNISFSQCSKLCDPVFGSHCEALRDRHRRIMPNTRK</sequence>
<accession>L7CLJ7</accession>
<dbReference type="Proteomes" id="UP000010959">
    <property type="component" value="Unassembled WGS sequence"/>
</dbReference>
<dbReference type="EMBL" id="AMWG01000023">
    <property type="protein sequence ID" value="ELP34848.1"/>
    <property type="molecule type" value="Genomic_DNA"/>
</dbReference>
<reference evidence="1 2" key="1">
    <citation type="journal article" date="2013" name="Mar. Genomics">
        <title>Expression of sulfatases in Rhodopirellula baltica and the diversity of sulfatases in the genus Rhodopirellula.</title>
        <authorList>
            <person name="Wegner C.E."/>
            <person name="Richter-Heitmann T."/>
            <person name="Klindworth A."/>
            <person name="Klockow C."/>
            <person name="Richter M."/>
            <person name="Achstetter T."/>
            <person name="Glockner F.O."/>
            <person name="Harder J."/>
        </authorList>
    </citation>
    <scope>NUCLEOTIDE SEQUENCE [LARGE SCALE GENOMIC DNA]</scope>
    <source>
        <strain evidence="1 2">SWK14</strain>
    </source>
</reference>
<proteinExistence type="predicted"/>
<gene>
    <name evidence="1" type="ORF">RBSWK_01355</name>
</gene>
<name>L7CLJ7_RHOBT</name>
<comment type="caution">
    <text evidence="1">The sequence shown here is derived from an EMBL/GenBank/DDBJ whole genome shotgun (WGS) entry which is preliminary data.</text>
</comment>
<dbReference type="AlphaFoldDB" id="L7CLJ7"/>
<organism evidence="1 2">
    <name type="scientific">Rhodopirellula baltica SWK14</name>
    <dbReference type="NCBI Taxonomy" id="993516"/>
    <lineage>
        <taxon>Bacteria</taxon>
        <taxon>Pseudomonadati</taxon>
        <taxon>Planctomycetota</taxon>
        <taxon>Planctomycetia</taxon>
        <taxon>Pirellulales</taxon>
        <taxon>Pirellulaceae</taxon>
        <taxon>Rhodopirellula</taxon>
    </lineage>
</organism>
<protein>
    <submittedName>
        <fullName evidence="1">Uncharacterized protein</fullName>
    </submittedName>
</protein>